<dbReference type="InterPro" id="IPR011990">
    <property type="entry name" value="TPR-like_helical_dom_sf"/>
</dbReference>
<dbReference type="PROSITE" id="PS51048">
    <property type="entry name" value="SGS"/>
    <property type="match status" value="1"/>
</dbReference>
<dbReference type="GO" id="GO:0051087">
    <property type="term" value="F:protein-folding chaperone binding"/>
    <property type="evidence" value="ECO:0007669"/>
    <property type="project" value="InterPro"/>
</dbReference>
<feature type="compositionally biased region" description="Basic and acidic residues" evidence="2">
    <location>
        <begin position="390"/>
        <end position="400"/>
    </location>
</feature>
<dbReference type="OrthoDB" id="1898560at2759"/>
<feature type="domain" description="CS" evidence="4">
    <location>
        <begin position="242"/>
        <end position="333"/>
    </location>
</feature>
<dbReference type="InterPro" id="IPR044563">
    <property type="entry name" value="Sgt1-like"/>
</dbReference>
<dbReference type="Pfam" id="PF04969">
    <property type="entry name" value="CS"/>
    <property type="match status" value="1"/>
</dbReference>
<keyword evidence="6" id="KW-1185">Reference proteome</keyword>
<gene>
    <name evidence="5" type="ORF">BDV29DRAFT_146954</name>
</gene>
<accession>A0A5N5X0D7</accession>
<dbReference type="AlphaFoldDB" id="A0A5N5X0D7"/>
<dbReference type="Gene3D" id="2.60.40.790">
    <property type="match status" value="1"/>
</dbReference>
<dbReference type="FunFam" id="1.25.40.10:FF:000891">
    <property type="entry name" value="SGT1 and CS domain protein"/>
    <property type="match status" value="1"/>
</dbReference>
<comment type="similarity">
    <text evidence="1">Belongs to the SGT1 family.</text>
</comment>
<evidence type="ECO:0000313" key="6">
    <source>
        <dbReference type="Proteomes" id="UP000326565"/>
    </source>
</evidence>
<dbReference type="Gene3D" id="1.25.40.10">
    <property type="entry name" value="Tetratricopeptide repeat domain"/>
    <property type="match status" value="1"/>
</dbReference>
<feature type="domain" description="SGS" evidence="3">
    <location>
        <begin position="359"/>
        <end position="473"/>
    </location>
</feature>
<evidence type="ECO:0000313" key="5">
    <source>
        <dbReference type="EMBL" id="KAB8072860.1"/>
    </source>
</evidence>
<evidence type="ECO:0000259" key="3">
    <source>
        <dbReference type="PROSITE" id="PS51048"/>
    </source>
</evidence>
<feature type="region of interest" description="Disordered" evidence="2">
    <location>
        <begin position="206"/>
        <end position="237"/>
    </location>
</feature>
<dbReference type="Pfam" id="PF05002">
    <property type="entry name" value="SGS"/>
    <property type="match status" value="1"/>
</dbReference>
<dbReference type="CDD" id="cd06466">
    <property type="entry name" value="p23_CS_SGT1_like"/>
    <property type="match status" value="1"/>
</dbReference>
<dbReference type="SUPFAM" id="SSF48452">
    <property type="entry name" value="TPR-like"/>
    <property type="match status" value="1"/>
</dbReference>
<feature type="compositionally biased region" description="Basic and acidic residues" evidence="2">
    <location>
        <begin position="208"/>
        <end position="219"/>
    </location>
</feature>
<dbReference type="InterPro" id="IPR007052">
    <property type="entry name" value="CS_dom"/>
</dbReference>
<dbReference type="InterPro" id="IPR007699">
    <property type="entry name" value="SGS_dom"/>
</dbReference>
<feature type="region of interest" description="Disordered" evidence="2">
    <location>
        <begin position="448"/>
        <end position="473"/>
    </location>
</feature>
<feature type="compositionally biased region" description="Polar residues" evidence="2">
    <location>
        <begin position="347"/>
        <end position="365"/>
    </location>
</feature>
<name>A0A5N5X0D7_9EURO</name>
<evidence type="ECO:0000259" key="4">
    <source>
        <dbReference type="PROSITE" id="PS51203"/>
    </source>
</evidence>
<dbReference type="PANTHER" id="PTHR45862">
    <property type="entry name" value="PROTEIN SGT1 HOMOLOG"/>
    <property type="match status" value="1"/>
</dbReference>
<dbReference type="InterPro" id="IPR008978">
    <property type="entry name" value="HSP20-like_chaperone"/>
</dbReference>
<organism evidence="5 6">
    <name type="scientific">Aspergillus leporis</name>
    <dbReference type="NCBI Taxonomy" id="41062"/>
    <lineage>
        <taxon>Eukaryota</taxon>
        <taxon>Fungi</taxon>
        <taxon>Dikarya</taxon>
        <taxon>Ascomycota</taxon>
        <taxon>Pezizomycotina</taxon>
        <taxon>Eurotiomycetes</taxon>
        <taxon>Eurotiomycetidae</taxon>
        <taxon>Eurotiales</taxon>
        <taxon>Aspergillaceae</taxon>
        <taxon>Aspergillus</taxon>
        <taxon>Aspergillus subgen. Circumdati</taxon>
    </lineage>
</organism>
<protein>
    <submittedName>
        <fullName evidence="5">SGT1 and CS domain protein</fullName>
    </submittedName>
</protein>
<dbReference type="Proteomes" id="UP000326565">
    <property type="component" value="Unassembled WGS sequence"/>
</dbReference>
<feature type="compositionally biased region" description="Polar residues" evidence="2">
    <location>
        <begin position="448"/>
        <end position="460"/>
    </location>
</feature>
<dbReference type="SUPFAM" id="SSF49764">
    <property type="entry name" value="HSP20-like chaperones"/>
    <property type="match status" value="1"/>
</dbReference>
<dbReference type="EMBL" id="ML732238">
    <property type="protein sequence ID" value="KAB8072860.1"/>
    <property type="molecule type" value="Genomic_DNA"/>
</dbReference>
<sequence length="473" mass="50639">MDSASQGNKALASSDFLGAIRYFTQALVELPRAPTYYIKRSTAYSRVKPADGGPHSQAALRDAEIALTLARERGKRELILAAQMRRGVALYQLEKYGDAAFVFGTIQGKTGAGQENADKSEKMRNAMGMAGGAGSAAKKGYEQELPIWNLKVKSKLNRLAEGDEKAAVTVLEYPSGVHVPTEEGLKKYLSDLRSGIIGGNGVQGEVAASDKKVTGEDSTSKTGDSKNGAAGNTLSATPAAPIDKVRHEWYQSNETVVVTLYIKGVPKDKVDVELKDGSVSLQFPLPSGAEYDFTLDPLFASVNSSSSKVSVMSTKIELVLRKQVPGQKWSALEASSADVKLVDRQVATGSTPTGNSAPAYPTSSRHGAKDWDKVASSLTEKKAKHKDKGKAKDKEGKDSIADDNGDESDGAESVDSEFGNDAVDSFFKKLYANSDDDTRRAMMKSYVESQGTSLSTNWQEVSKGKVEARPPSD</sequence>
<evidence type="ECO:0000256" key="1">
    <source>
        <dbReference type="ARBA" id="ARBA00008509"/>
    </source>
</evidence>
<feature type="compositionally biased region" description="Acidic residues" evidence="2">
    <location>
        <begin position="401"/>
        <end position="415"/>
    </location>
</feature>
<dbReference type="PROSITE" id="PS51203">
    <property type="entry name" value="CS"/>
    <property type="match status" value="1"/>
</dbReference>
<evidence type="ECO:0000256" key="2">
    <source>
        <dbReference type="SAM" id="MobiDB-lite"/>
    </source>
</evidence>
<proteinExistence type="inferred from homology"/>
<feature type="compositionally biased region" description="Basic and acidic residues" evidence="2">
    <location>
        <begin position="462"/>
        <end position="473"/>
    </location>
</feature>
<feature type="region of interest" description="Disordered" evidence="2">
    <location>
        <begin position="347"/>
        <end position="418"/>
    </location>
</feature>
<reference evidence="5 6" key="1">
    <citation type="submission" date="2019-04" db="EMBL/GenBank/DDBJ databases">
        <title>Friends and foes A comparative genomics study of 23 Aspergillus species from section Flavi.</title>
        <authorList>
            <consortium name="DOE Joint Genome Institute"/>
            <person name="Kjaerbolling I."/>
            <person name="Vesth T."/>
            <person name="Frisvad J.C."/>
            <person name="Nybo J.L."/>
            <person name="Theobald S."/>
            <person name="Kildgaard S."/>
            <person name="Isbrandt T."/>
            <person name="Kuo A."/>
            <person name="Sato A."/>
            <person name="Lyhne E.K."/>
            <person name="Kogle M.E."/>
            <person name="Wiebenga A."/>
            <person name="Kun R.S."/>
            <person name="Lubbers R.J."/>
            <person name="Makela M.R."/>
            <person name="Barry K."/>
            <person name="Chovatia M."/>
            <person name="Clum A."/>
            <person name="Daum C."/>
            <person name="Haridas S."/>
            <person name="He G."/>
            <person name="LaButti K."/>
            <person name="Lipzen A."/>
            <person name="Mondo S."/>
            <person name="Riley R."/>
            <person name="Salamov A."/>
            <person name="Simmons B.A."/>
            <person name="Magnuson J.K."/>
            <person name="Henrissat B."/>
            <person name="Mortensen U.H."/>
            <person name="Larsen T.O."/>
            <person name="Devries R.P."/>
            <person name="Grigoriev I.V."/>
            <person name="Machida M."/>
            <person name="Baker S.E."/>
            <person name="Andersen M.R."/>
        </authorList>
    </citation>
    <scope>NUCLEOTIDE SEQUENCE [LARGE SCALE GENOMIC DNA]</scope>
    <source>
        <strain evidence="5 6">CBS 151.66</strain>
    </source>
</reference>